<dbReference type="GO" id="GO:0000160">
    <property type="term" value="P:phosphorelay signal transduction system"/>
    <property type="evidence" value="ECO:0007669"/>
    <property type="project" value="InterPro"/>
</dbReference>
<dbReference type="SUPFAM" id="SSF52172">
    <property type="entry name" value="CheY-like"/>
    <property type="match status" value="1"/>
</dbReference>
<evidence type="ECO:0000259" key="2">
    <source>
        <dbReference type="PROSITE" id="PS50110"/>
    </source>
</evidence>
<dbReference type="PROSITE" id="PS50110">
    <property type="entry name" value="RESPONSE_REGULATORY"/>
    <property type="match status" value="1"/>
</dbReference>
<dbReference type="PANTHER" id="PTHR44591:SF21">
    <property type="entry name" value="TWO-COMPONENT RESPONSE REGULATOR"/>
    <property type="match status" value="1"/>
</dbReference>
<gene>
    <name evidence="3" type="ORF">LCGC14_0188530</name>
</gene>
<sequence>MARILIAEDDPSVRVLVSRALGLEGHEVTVAEDGELALDILVECDGDFDFVLSDIRMPAMTGIELAHEIGASWPDLPVLLMTGYAEQKEAADDLAAIIEGVVEKPFSIVEIRREVGRILAERETAKQSDETENAGNLSIRRCA</sequence>
<dbReference type="Gene3D" id="3.40.50.2300">
    <property type="match status" value="1"/>
</dbReference>
<dbReference type="Pfam" id="PF00072">
    <property type="entry name" value="Response_reg"/>
    <property type="match status" value="1"/>
</dbReference>
<reference evidence="3" key="1">
    <citation type="journal article" date="2015" name="Nature">
        <title>Complex archaea that bridge the gap between prokaryotes and eukaryotes.</title>
        <authorList>
            <person name="Spang A."/>
            <person name="Saw J.H."/>
            <person name="Jorgensen S.L."/>
            <person name="Zaremba-Niedzwiedzka K."/>
            <person name="Martijn J."/>
            <person name="Lind A.E."/>
            <person name="van Eijk R."/>
            <person name="Schleper C."/>
            <person name="Guy L."/>
            <person name="Ettema T.J."/>
        </authorList>
    </citation>
    <scope>NUCLEOTIDE SEQUENCE</scope>
</reference>
<dbReference type="PANTHER" id="PTHR44591">
    <property type="entry name" value="STRESS RESPONSE REGULATOR PROTEIN 1"/>
    <property type="match status" value="1"/>
</dbReference>
<accession>A0A0F9US50</accession>
<dbReference type="EMBL" id="LAZR01000078">
    <property type="protein sequence ID" value="KKN94504.1"/>
    <property type="molecule type" value="Genomic_DNA"/>
</dbReference>
<dbReference type="SMART" id="SM00448">
    <property type="entry name" value="REC"/>
    <property type="match status" value="1"/>
</dbReference>
<name>A0A0F9US50_9ZZZZ</name>
<evidence type="ECO:0000313" key="3">
    <source>
        <dbReference type="EMBL" id="KKN94504.1"/>
    </source>
</evidence>
<dbReference type="InterPro" id="IPR011006">
    <property type="entry name" value="CheY-like_superfamily"/>
</dbReference>
<organism evidence="3">
    <name type="scientific">marine sediment metagenome</name>
    <dbReference type="NCBI Taxonomy" id="412755"/>
    <lineage>
        <taxon>unclassified sequences</taxon>
        <taxon>metagenomes</taxon>
        <taxon>ecological metagenomes</taxon>
    </lineage>
</organism>
<dbReference type="InterPro" id="IPR001789">
    <property type="entry name" value="Sig_transdc_resp-reg_receiver"/>
</dbReference>
<evidence type="ECO:0000256" key="1">
    <source>
        <dbReference type="ARBA" id="ARBA00022553"/>
    </source>
</evidence>
<keyword evidence="1" id="KW-0597">Phosphoprotein</keyword>
<protein>
    <recommendedName>
        <fullName evidence="2">Response regulatory domain-containing protein</fullName>
    </recommendedName>
</protein>
<proteinExistence type="predicted"/>
<comment type="caution">
    <text evidence="3">The sequence shown here is derived from an EMBL/GenBank/DDBJ whole genome shotgun (WGS) entry which is preliminary data.</text>
</comment>
<feature type="domain" description="Response regulatory" evidence="2">
    <location>
        <begin position="3"/>
        <end position="119"/>
    </location>
</feature>
<dbReference type="AlphaFoldDB" id="A0A0F9US50"/>
<dbReference type="InterPro" id="IPR050595">
    <property type="entry name" value="Bact_response_regulator"/>
</dbReference>